<sequence length="108" mass="12398">MSIEIKYAITDLIHEVLADHPYALRNMRAEAIGGKGEIAFIWRFGEPLRCQCGYRTVDSFRKTGRGSCIVPRLLEKLSERICELATHEKEMIKVPVVDMNHTRISGYF</sequence>
<protein>
    <submittedName>
        <fullName evidence="1">Putative ORFan</fullName>
    </submittedName>
</protein>
<reference evidence="1" key="2">
    <citation type="journal article" date="2018" name="Nat. Commun.">
        <title>Tailed giant Tupanvirus possesses the most complete translational apparatus of the known virosphere.</title>
        <authorList>
            <person name="Abrahao J."/>
            <person name="Silva L."/>
            <person name="Silva L.S."/>
            <person name="Khalil J.Y.B."/>
            <person name="Rodrigues R."/>
            <person name="Arantes T."/>
            <person name="Assis F."/>
            <person name="Boratto P."/>
            <person name="Andrade M."/>
            <person name="Kroon E.G."/>
            <person name="Ribeiro B."/>
            <person name="Bergier I."/>
            <person name="Seligmann H."/>
            <person name="Ghigo E."/>
            <person name="Colson P."/>
            <person name="Levasseur A."/>
            <person name="Kroemer G."/>
            <person name="Raoult D."/>
            <person name="La Scola B."/>
        </authorList>
    </citation>
    <scope>NUCLEOTIDE SEQUENCE [LARGE SCALE GENOMIC DNA]</scope>
    <source>
        <strain evidence="1">Deep ocean</strain>
    </source>
</reference>
<dbReference type="KEGG" id="vg:80517763"/>
<dbReference type="EMBL" id="MF405918">
    <property type="protein sequence ID" value="QKU34441.1"/>
    <property type="molecule type" value="Genomic_DNA"/>
</dbReference>
<reference evidence="1" key="1">
    <citation type="submission" date="2017-06" db="EMBL/GenBank/DDBJ databases">
        <authorList>
            <person name="Assis F.L."/>
            <person name="Abrahao J.S."/>
            <person name="Silva L."/>
            <person name="Khalil J.B."/>
            <person name="Rodrigues R."/>
            <person name="Silva L.S."/>
            <person name="Boratto P."/>
            <person name="Andrade M."/>
            <person name="Kroon E.G."/>
            <person name="Ribeiro B."/>
            <person name="Bergier I."/>
            <person name="Seligmann H."/>
            <person name="Ghigo E."/>
            <person name="Colson P."/>
            <person name="Levasseur A."/>
            <person name="Raoult D."/>
            <person name="Scola B.L."/>
        </authorList>
    </citation>
    <scope>NUCLEOTIDE SEQUENCE</scope>
    <source>
        <strain evidence="1">Deep ocean</strain>
    </source>
</reference>
<name>A0A6N1NYQ4_9VIRU</name>
<evidence type="ECO:0000313" key="1">
    <source>
        <dbReference type="EMBL" id="QKU34441.1"/>
    </source>
</evidence>
<dbReference type="GeneID" id="80517763"/>
<proteinExistence type="predicted"/>
<dbReference type="RefSeq" id="YP_010781072.1">
    <property type="nucleotide sequence ID" value="NC_075038.1"/>
</dbReference>
<organism evidence="1">
    <name type="scientific">Tupanvirus deep ocean</name>
    <dbReference type="NCBI Taxonomy" id="2126984"/>
    <lineage>
        <taxon>Viruses</taxon>
        <taxon>Varidnaviria</taxon>
        <taxon>Bamfordvirae</taxon>
        <taxon>Nucleocytoviricota</taxon>
        <taxon>Megaviricetes</taxon>
        <taxon>Imitervirales</taxon>
        <taxon>Mimiviridae</taxon>
        <taxon>Megamimivirinae</taxon>
        <taxon>Tupanvirus</taxon>
        <taxon>Tupanvirus altamarinense</taxon>
    </lineage>
</organism>
<accession>A0A6N1NYQ4</accession>